<accession>A0A0M3K629</accession>
<dbReference type="SMART" id="SM00741">
    <property type="entry name" value="SapB"/>
    <property type="match status" value="1"/>
</dbReference>
<organism evidence="6">
    <name type="scientific">Anisakis simplex</name>
    <name type="common">Herring worm</name>
    <dbReference type="NCBI Taxonomy" id="6269"/>
    <lineage>
        <taxon>Eukaryota</taxon>
        <taxon>Metazoa</taxon>
        <taxon>Ecdysozoa</taxon>
        <taxon>Nematoda</taxon>
        <taxon>Chromadorea</taxon>
        <taxon>Rhabditida</taxon>
        <taxon>Spirurina</taxon>
        <taxon>Ascaridomorpha</taxon>
        <taxon>Ascaridoidea</taxon>
        <taxon>Anisakidae</taxon>
        <taxon>Anisakis</taxon>
        <taxon>Anisakis simplex complex</taxon>
    </lineage>
</organism>
<dbReference type="InterPro" id="IPR008139">
    <property type="entry name" value="SaposinB_dom"/>
</dbReference>
<reference evidence="6" key="1">
    <citation type="submission" date="2017-02" db="UniProtKB">
        <authorList>
            <consortium name="WormBaseParasite"/>
        </authorList>
    </citation>
    <scope>IDENTIFICATION</scope>
</reference>
<dbReference type="SUPFAM" id="SSF47862">
    <property type="entry name" value="Saposin"/>
    <property type="match status" value="1"/>
</dbReference>
<evidence type="ECO:0000313" key="5">
    <source>
        <dbReference type="Proteomes" id="UP000267096"/>
    </source>
</evidence>
<keyword evidence="2" id="KW-0732">Signal</keyword>
<feature type="chain" id="PRO_5043121299" evidence="2">
    <location>
        <begin position="18"/>
        <end position="119"/>
    </location>
</feature>
<sequence length="119" mass="13867">MRRSLFMGICVALCIDAKIDHWAVQNSQEMLKWKNARPLPVDLFCRLCEDFFTNLLRAARRNQESSLQSLERTCELLSNNDPFLYPTCLDFTTMEIESLLGEFENDFTPIDICYSLEVC</sequence>
<dbReference type="Proteomes" id="UP000267096">
    <property type="component" value="Unassembled WGS sequence"/>
</dbReference>
<protein>
    <submittedName>
        <fullName evidence="6">Saposin B-type domain-containing protein</fullName>
    </submittedName>
</protein>
<gene>
    <name evidence="4" type="ORF">ASIM_LOCUS15827</name>
</gene>
<keyword evidence="1" id="KW-1015">Disulfide bond</keyword>
<keyword evidence="5" id="KW-1185">Reference proteome</keyword>
<proteinExistence type="predicted"/>
<reference evidence="4 5" key="2">
    <citation type="submission" date="2018-11" db="EMBL/GenBank/DDBJ databases">
        <authorList>
            <consortium name="Pathogen Informatics"/>
        </authorList>
    </citation>
    <scope>NUCLEOTIDE SEQUENCE [LARGE SCALE GENOMIC DNA]</scope>
</reference>
<name>A0A0M3K629_ANISI</name>
<dbReference type="PROSITE" id="PS50015">
    <property type="entry name" value="SAP_B"/>
    <property type="match status" value="1"/>
</dbReference>
<evidence type="ECO:0000256" key="1">
    <source>
        <dbReference type="ARBA" id="ARBA00023157"/>
    </source>
</evidence>
<dbReference type="Gene3D" id="1.10.225.10">
    <property type="entry name" value="Saposin-like"/>
    <property type="match status" value="1"/>
</dbReference>
<evidence type="ECO:0000259" key="3">
    <source>
        <dbReference type="PROSITE" id="PS50015"/>
    </source>
</evidence>
<evidence type="ECO:0000256" key="2">
    <source>
        <dbReference type="SAM" id="SignalP"/>
    </source>
</evidence>
<feature type="signal peptide" evidence="2">
    <location>
        <begin position="1"/>
        <end position="17"/>
    </location>
</feature>
<evidence type="ECO:0000313" key="6">
    <source>
        <dbReference type="WBParaSite" id="ASIM_0001642001-mRNA-1"/>
    </source>
</evidence>
<dbReference type="InterPro" id="IPR011001">
    <property type="entry name" value="Saposin-like"/>
</dbReference>
<feature type="domain" description="Saposin B-type" evidence="3">
    <location>
        <begin position="41"/>
        <end position="119"/>
    </location>
</feature>
<dbReference type="EMBL" id="UYRR01032592">
    <property type="protein sequence ID" value="VDK56135.1"/>
    <property type="molecule type" value="Genomic_DNA"/>
</dbReference>
<dbReference type="AlphaFoldDB" id="A0A0M3K629"/>
<evidence type="ECO:0000313" key="4">
    <source>
        <dbReference type="EMBL" id="VDK56135.1"/>
    </source>
</evidence>
<dbReference type="WBParaSite" id="ASIM_0001642001-mRNA-1">
    <property type="protein sequence ID" value="ASIM_0001642001-mRNA-1"/>
    <property type="gene ID" value="ASIM_0001642001"/>
</dbReference>